<dbReference type="GO" id="GO:0004845">
    <property type="term" value="F:uracil phosphoribosyltransferase activity"/>
    <property type="evidence" value="ECO:0007669"/>
    <property type="project" value="UniProtKB-UniRule"/>
</dbReference>
<proteinExistence type="inferred from homology"/>
<comment type="function">
    <text evidence="12 15">Catalyzes the conversion of uracil and 5-phospho-alpha-D-ribose 1-diphosphate (PRPP) to UMP and diphosphate.</text>
</comment>
<dbReference type="InterPro" id="IPR029057">
    <property type="entry name" value="PRTase-like"/>
</dbReference>
<evidence type="ECO:0000256" key="10">
    <source>
        <dbReference type="ARBA" id="ARBA00031082"/>
    </source>
</evidence>
<evidence type="ECO:0000256" key="9">
    <source>
        <dbReference type="ARBA" id="ARBA00023134"/>
    </source>
</evidence>
<dbReference type="HAMAP" id="MF_01218_B">
    <property type="entry name" value="Upp_B"/>
    <property type="match status" value="1"/>
</dbReference>
<dbReference type="GO" id="GO:0000287">
    <property type="term" value="F:magnesium ion binding"/>
    <property type="evidence" value="ECO:0007669"/>
    <property type="project" value="UniProtKB-UniRule"/>
</dbReference>
<comment type="similarity">
    <text evidence="2 15">Belongs to the UPRTase family.</text>
</comment>
<feature type="domain" description="Phosphoribosyltransferase" evidence="16">
    <location>
        <begin position="41"/>
        <end position="243"/>
    </location>
</feature>
<evidence type="ECO:0000256" key="7">
    <source>
        <dbReference type="ARBA" id="ARBA00022741"/>
    </source>
</evidence>
<dbReference type="GO" id="GO:0044206">
    <property type="term" value="P:UMP salvage"/>
    <property type="evidence" value="ECO:0007669"/>
    <property type="project" value="UniProtKB-UniRule"/>
</dbReference>
<dbReference type="GO" id="GO:0005525">
    <property type="term" value="F:GTP binding"/>
    <property type="evidence" value="ECO:0007669"/>
    <property type="project" value="UniProtKB-KW"/>
</dbReference>
<keyword evidence="8 15" id="KW-0460">Magnesium</keyword>
<feature type="binding site" evidence="15">
    <location>
        <begin position="166"/>
        <end position="174"/>
    </location>
    <ligand>
        <name>5-phospho-alpha-D-ribose 1-diphosphate</name>
        <dbReference type="ChEBI" id="CHEBI:58017"/>
    </ligand>
</feature>
<evidence type="ECO:0000259" key="16">
    <source>
        <dbReference type="Pfam" id="PF14681"/>
    </source>
</evidence>
<comment type="caution">
    <text evidence="17">The sequence shown here is derived from an EMBL/GenBank/DDBJ whole genome shotgun (WGS) entry which is preliminary data.</text>
</comment>
<dbReference type="Pfam" id="PF14681">
    <property type="entry name" value="UPRTase"/>
    <property type="match status" value="1"/>
</dbReference>
<feature type="binding site" evidence="15">
    <location>
        <position position="235"/>
    </location>
    <ligand>
        <name>5-phospho-alpha-D-ribose 1-diphosphate</name>
        <dbReference type="ChEBI" id="CHEBI:58017"/>
    </ligand>
</feature>
<feature type="binding site" evidence="15">
    <location>
        <position position="139"/>
    </location>
    <ligand>
        <name>5-phospho-alpha-D-ribose 1-diphosphate</name>
        <dbReference type="ChEBI" id="CHEBI:58017"/>
    </ligand>
</feature>
<dbReference type="InterPro" id="IPR005765">
    <property type="entry name" value="UPRT"/>
</dbReference>
<keyword evidence="5 15" id="KW-0328">Glycosyltransferase</keyword>
<dbReference type="InterPro" id="IPR034332">
    <property type="entry name" value="Upp_B"/>
</dbReference>
<protein>
    <recommendedName>
        <fullName evidence="13 15">Uracil phosphoribosyltransferase</fullName>
        <ecNumber evidence="3 15">2.4.2.9</ecNumber>
    </recommendedName>
    <alternativeName>
        <fullName evidence="10 15">UMP pyrophosphorylase</fullName>
    </alternativeName>
    <alternativeName>
        <fullName evidence="14 15">UPRTase</fullName>
    </alternativeName>
</protein>
<evidence type="ECO:0000313" key="18">
    <source>
        <dbReference type="Proteomes" id="UP000005808"/>
    </source>
</evidence>
<dbReference type="EC" id="2.4.2.9" evidence="3 15"/>
<feature type="binding site" evidence="15">
    <location>
        <begin position="234"/>
        <end position="236"/>
    </location>
    <ligand>
        <name>uracil</name>
        <dbReference type="ChEBI" id="CHEBI:17568"/>
    </ligand>
</feature>
<dbReference type="Proteomes" id="UP000005808">
    <property type="component" value="Unassembled WGS sequence"/>
</dbReference>
<gene>
    <name evidence="15" type="primary">upp</name>
    <name evidence="17" type="ORF">OR16_38352</name>
</gene>
<dbReference type="UniPathway" id="UPA00574">
    <property type="reaction ID" value="UER00636"/>
</dbReference>
<evidence type="ECO:0000256" key="3">
    <source>
        <dbReference type="ARBA" id="ARBA00011894"/>
    </source>
</evidence>
<sequence>MPDRAAANSKNNQQDLSATALQERIMTDLSAVPPVTASVMVVDHPLVQHKVTLVRSEDTTTDNFRRLVREISQLLTYEATRDLAMETIAIKTPIAPMQSPVLSGKKLCLVSILRAGNGFLDGMLDLLPAARVGHIGLYRDPETLEPIEYYFKMPEDIHERLVIVVDPMLATGNSAIAALNRLKEAGVSTLKYVCLIASRQGLTALRAAHPDVAIVTAAIDEELNEHGYIVPGLGDAGDRLYGTK</sequence>
<comment type="pathway">
    <text evidence="1 15">Pyrimidine metabolism; UMP biosynthesis via salvage pathway; UMP from uracil: step 1/1.</text>
</comment>
<dbReference type="PANTHER" id="PTHR32315">
    <property type="entry name" value="ADENINE PHOSPHORIBOSYLTRANSFERASE"/>
    <property type="match status" value="1"/>
</dbReference>
<dbReference type="EMBL" id="AHJE01000138">
    <property type="protein sequence ID" value="EHP38224.1"/>
    <property type="molecule type" value="Genomic_DNA"/>
</dbReference>
<dbReference type="PATRIC" id="fig|1127483.3.peg.7637"/>
<keyword evidence="4 15" id="KW-0021">Allosteric enzyme</keyword>
<dbReference type="InterPro" id="IPR050054">
    <property type="entry name" value="UPRTase/APRTase"/>
</dbReference>
<dbReference type="NCBIfam" id="TIGR01091">
    <property type="entry name" value="upp"/>
    <property type="match status" value="1"/>
</dbReference>
<comment type="activity regulation">
    <text evidence="15">Allosterically activated by GTP.</text>
</comment>
<evidence type="ECO:0000256" key="5">
    <source>
        <dbReference type="ARBA" id="ARBA00022676"/>
    </source>
</evidence>
<evidence type="ECO:0000256" key="12">
    <source>
        <dbReference type="ARBA" id="ARBA00056901"/>
    </source>
</evidence>
<dbReference type="CDD" id="cd06223">
    <property type="entry name" value="PRTases_typeI"/>
    <property type="match status" value="1"/>
</dbReference>
<organism evidence="17 18">
    <name type="scientific">Cupriavidus basilensis OR16</name>
    <dbReference type="NCBI Taxonomy" id="1127483"/>
    <lineage>
        <taxon>Bacteria</taxon>
        <taxon>Pseudomonadati</taxon>
        <taxon>Pseudomonadota</taxon>
        <taxon>Betaproteobacteria</taxon>
        <taxon>Burkholderiales</taxon>
        <taxon>Burkholderiaceae</taxon>
        <taxon>Cupriavidus</taxon>
    </lineage>
</organism>
<accession>H1SGX9</accession>
<comment type="catalytic activity">
    <reaction evidence="11 15">
        <text>UMP + diphosphate = 5-phospho-alpha-D-ribose 1-diphosphate + uracil</text>
        <dbReference type="Rhea" id="RHEA:13017"/>
        <dbReference type="ChEBI" id="CHEBI:17568"/>
        <dbReference type="ChEBI" id="CHEBI:33019"/>
        <dbReference type="ChEBI" id="CHEBI:57865"/>
        <dbReference type="ChEBI" id="CHEBI:58017"/>
        <dbReference type="EC" id="2.4.2.9"/>
    </reaction>
</comment>
<dbReference type="GO" id="GO:0006223">
    <property type="term" value="P:uracil salvage"/>
    <property type="evidence" value="ECO:0007669"/>
    <property type="project" value="InterPro"/>
</dbReference>
<dbReference type="Gene3D" id="3.40.50.2020">
    <property type="match status" value="1"/>
</dbReference>
<reference evidence="17 18" key="1">
    <citation type="journal article" date="2012" name="J. Bacteriol.">
        <title>De Novo Genome Project of Cupriavidus basilensis OR16.</title>
        <authorList>
            <person name="Cserhati M."/>
            <person name="Kriszt B."/>
            <person name="Szoboszlay S."/>
            <person name="Toth A."/>
            <person name="Szabo I."/>
            <person name="Tancsics A."/>
            <person name="Nagy I."/>
            <person name="Horvath B."/>
            <person name="Nagy I."/>
            <person name="Kukolya J."/>
        </authorList>
    </citation>
    <scope>NUCLEOTIDE SEQUENCE [LARGE SCALE GENOMIC DNA]</scope>
    <source>
        <strain evidence="17 18">OR16</strain>
    </source>
</reference>
<keyword evidence="9 15" id="KW-0342">GTP-binding</keyword>
<evidence type="ECO:0000256" key="4">
    <source>
        <dbReference type="ARBA" id="ARBA00022533"/>
    </source>
</evidence>
<dbReference type="PANTHER" id="PTHR32315:SF4">
    <property type="entry name" value="URACIL PHOSPHORIBOSYLTRANSFERASE, CHLOROPLASTIC"/>
    <property type="match status" value="1"/>
</dbReference>
<dbReference type="GO" id="GO:0005737">
    <property type="term" value="C:cytoplasm"/>
    <property type="evidence" value="ECO:0007669"/>
    <property type="project" value="UniProtKB-ARBA"/>
</dbReference>
<name>H1SGX9_9BURK</name>
<evidence type="ECO:0000256" key="6">
    <source>
        <dbReference type="ARBA" id="ARBA00022679"/>
    </source>
</evidence>
<evidence type="ECO:0000256" key="2">
    <source>
        <dbReference type="ARBA" id="ARBA00009516"/>
    </source>
</evidence>
<evidence type="ECO:0000256" key="15">
    <source>
        <dbReference type="HAMAP-Rule" id="MF_01218"/>
    </source>
</evidence>
<feature type="binding site" evidence="15">
    <location>
        <position position="114"/>
    </location>
    <ligand>
        <name>5-phospho-alpha-D-ribose 1-diphosphate</name>
        <dbReference type="ChEBI" id="CHEBI:58017"/>
    </ligand>
</feature>
<evidence type="ECO:0000256" key="8">
    <source>
        <dbReference type="ARBA" id="ARBA00022842"/>
    </source>
</evidence>
<keyword evidence="6 15" id="KW-0808">Transferase</keyword>
<comment type="cofactor">
    <cofactor evidence="15">
        <name>Mg(2+)</name>
        <dbReference type="ChEBI" id="CHEBI:18420"/>
    </cofactor>
    <text evidence="15">Binds 1 Mg(2+) ion per subunit. The magnesium is bound as Mg-PRPP.</text>
</comment>
<evidence type="ECO:0000256" key="14">
    <source>
        <dbReference type="ARBA" id="ARBA00079807"/>
    </source>
</evidence>
<dbReference type="SUPFAM" id="SSF53271">
    <property type="entry name" value="PRTase-like"/>
    <property type="match status" value="1"/>
</dbReference>
<evidence type="ECO:0000256" key="1">
    <source>
        <dbReference type="ARBA" id="ARBA00005180"/>
    </source>
</evidence>
<dbReference type="FunFam" id="3.40.50.2020:FF:000003">
    <property type="entry name" value="Uracil phosphoribosyltransferase"/>
    <property type="match status" value="1"/>
</dbReference>
<evidence type="ECO:0000256" key="11">
    <source>
        <dbReference type="ARBA" id="ARBA00052919"/>
    </source>
</evidence>
<keyword evidence="7 15" id="KW-0547">Nucleotide-binding</keyword>
<evidence type="ECO:0000313" key="17">
    <source>
        <dbReference type="EMBL" id="EHP38224.1"/>
    </source>
</evidence>
<dbReference type="AlphaFoldDB" id="H1SGX9"/>
<dbReference type="NCBIfam" id="NF001097">
    <property type="entry name" value="PRK00129.1"/>
    <property type="match status" value="1"/>
</dbReference>
<feature type="binding site" evidence="15">
    <location>
        <position position="229"/>
    </location>
    <ligand>
        <name>uracil</name>
        <dbReference type="ChEBI" id="CHEBI:17568"/>
    </ligand>
</feature>
<dbReference type="InterPro" id="IPR000836">
    <property type="entry name" value="PRTase_dom"/>
</dbReference>
<evidence type="ECO:0000256" key="13">
    <source>
        <dbReference type="ARBA" id="ARBA00072146"/>
    </source>
</evidence>